<name>F4WS77_ACREC</name>
<dbReference type="Gene3D" id="1.10.10.1450">
    <property type="match status" value="1"/>
</dbReference>
<dbReference type="GO" id="GO:0046975">
    <property type="term" value="F:histone H3K36 methyltransferase activity"/>
    <property type="evidence" value="ECO:0007669"/>
    <property type="project" value="TreeGrafter"/>
</dbReference>
<dbReference type="GO" id="GO:0003697">
    <property type="term" value="F:single-stranded DNA binding"/>
    <property type="evidence" value="ECO:0007669"/>
    <property type="project" value="TreeGrafter"/>
</dbReference>
<accession>F4WS77</accession>
<protein>
    <submittedName>
        <fullName evidence="2">Mariner Mos1 transposase</fullName>
    </submittedName>
</protein>
<feature type="non-terminal residue" evidence="2">
    <location>
        <position position="1"/>
    </location>
</feature>
<dbReference type="GO" id="GO:0035861">
    <property type="term" value="C:site of double-strand break"/>
    <property type="evidence" value="ECO:0007669"/>
    <property type="project" value="TreeGrafter"/>
</dbReference>
<dbReference type="EMBL" id="GL888306">
    <property type="protein sequence ID" value="EGI62945.1"/>
    <property type="molecule type" value="Genomic_DNA"/>
</dbReference>
<dbReference type="PANTHER" id="PTHR46060:SF2">
    <property type="entry name" value="HISTONE-LYSINE N-METHYLTRANSFERASE SETMAR"/>
    <property type="match status" value="1"/>
</dbReference>
<dbReference type="AlphaFoldDB" id="F4WS77"/>
<evidence type="ECO:0000259" key="1">
    <source>
        <dbReference type="Pfam" id="PF17906"/>
    </source>
</evidence>
<dbReference type="GO" id="GO:0042800">
    <property type="term" value="F:histone H3K4 methyltransferase activity"/>
    <property type="evidence" value="ECO:0007669"/>
    <property type="project" value="TreeGrafter"/>
</dbReference>
<dbReference type="InterPro" id="IPR052709">
    <property type="entry name" value="Transposase-MT_Hybrid"/>
</dbReference>
<reference evidence="2" key="1">
    <citation type="submission" date="2011-02" db="EMBL/GenBank/DDBJ databases">
        <title>The genome of the leaf-cutting ant Acromyrmex echinatior suggests key adaptations to social evolution and fungus farming.</title>
        <authorList>
            <person name="Nygaard S."/>
            <person name="Zhang G."/>
        </authorList>
    </citation>
    <scope>NUCLEOTIDE SEQUENCE</scope>
</reference>
<dbReference type="GO" id="GO:0031297">
    <property type="term" value="P:replication fork processing"/>
    <property type="evidence" value="ECO:0007669"/>
    <property type="project" value="TreeGrafter"/>
</dbReference>
<organism evidence="3">
    <name type="scientific">Acromyrmex echinatior</name>
    <name type="common">Panamanian leafcutter ant</name>
    <name type="synonym">Acromyrmex octospinosus echinatior</name>
    <dbReference type="NCBI Taxonomy" id="103372"/>
    <lineage>
        <taxon>Eukaryota</taxon>
        <taxon>Metazoa</taxon>
        <taxon>Ecdysozoa</taxon>
        <taxon>Arthropoda</taxon>
        <taxon>Hexapoda</taxon>
        <taxon>Insecta</taxon>
        <taxon>Pterygota</taxon>
        <taxon>Neoptera</taxon>
        <taxon>Endopterygota</taxon>
        <taxon>Hymenoptera</taxon>
        <taxon>Apocrita</taxon>
        <taxon>Aculeata</taxon>
        <taxon>Formicoidea</taxon>
        <taxon>Formicidae</taxon>
        <taxon>Myrmicinae</taxon>
        <taxon>Acromyrmex</taxon>
    </lineage>
</organism>
<dbReference type="GO" id="GO:0044547">
    <property type="term" value="F:DNA topoisomerase binding"/>
    <property type="evidence" value="ECO:0007669"/>
    <property type="project" value="TreeGrafter"/>
</dbReference>
<evidence type="ECO:0000313" key="2">
    <source>
        <dbReference type="EMBL" id="EGI62945.1"/>
    </source>
</evidence>
<dbReference type="Proteomes" id="UP000007755">
    <property type="component" value="Unassembled WGS sequence"/>
</dbReference>
<feature type="domain" description="Mos1 transposase HTH" evidence="1">
    <location>
        <begin position="1"/>
        <end position="49"/>
    </location>
</feature>
<dbReference type="GO" id="GO:0006303">
    <property type="term" value="P:double-strand break repair via nonhomologous end joining"/>
    <property type="evidence" value="ECO:0007669"/>
    <property type="project" value="TreeGrafter"/>
</dbReference>
<dbReference type="GO" id="GO:0003690">
    <property type="term" value="F:double-stranded DNA binding"/>
    <property type="evidence" value="ECO:0007669"/>
    <property type="project" value="TreeGrafter"/>
</dbReference>
<sequence>RHLREVLIFCFNMKKSAAEAHRMLSNTYNEAAISERTCHEWFQRFKNGDFDVED</sequence>
<dbReference type="GO" id="GO:0005634">
    <property type="term" value="C:nucleus"/>
    <property type="evidence" value="ECO:0007669"/>
    <property type="project" value="TreeGrafter"/>
</dbReference>
<dbReference type="InParanoid" id="F4WS77"/>
<dbReference type="GO" id="GO:0000014">
    <property type="term" value="F:single-stranded DNA endodeoxyribonuclease activity"/>
    <property type="evidence" value="ECO:0007669"/>
    <property type="project" value="TreeGrafter"/>
</dbReference>
<evidence type="ECO:0000313" key="3">
    <source>
        <dbReference type="Proteomes" id="UP000007755"/>
    </source>
</evidence>
<dbReference type="GO" id="GO:0015074">
    <property type="term" value="P:DNA integration"/>
    <property type="evidence" value="ECO:0007669"/>
    <property type="project" value="TreeGrafter"/>
</dbReference>
<dbReference type="Pfam" id="PF17906">
    <property type="entry name" value="HTH_48"/>
    <property type="match status" value="1"/>
</dbReference>
<gene>
    <name evidence="2" type="ORF">G5I_08693</name>
</gene>
<dbReference type="GO" id="GO:0000729">
    <property type="term" value="P:DNA double-strand break processing"/>
    <property type="evidence" value="ECO:0007669"/>
    <property type="project" value="TreeGrafter"/>
</dbReference>
<dbReference type="GO" id="GO:0000793">
    <property type="term" value="C:condensed chromosome"/>
    <property type="evidence" value="ECO:0007669"/>
    <property type="project" value="TreeGrafter"/>
</dbReference>
<dbReference type="InterPro" id="IPR041426">
    <property type="entry name" value="Mos1_HTH"/>
</dbReference>
<dbReference type="GO" id="GO:0044774">
    <property type="term" value="P:mitotic DNA integrity checkpoint signaling"/>
    <property type="evidence" value="ECO:0007669"/>
    <property type="project" value="TreeGrafter"/>
</dbReference>
<keyword evidence="3" id="KW-1185">Reference proteome</keyword>
<dbReference type="PANTHER" id="PTHR46060">
    <property type="entry name" value="MARINER MOS1 TRANSPOSASE-LIKE PROTEIN"/>
    <property type="match status" value="1"/>
</dbReference>
<proteinExistence type="predicted"/>